<dbReference type="InterPro" id="IPR011577">
    <property type="entry name" value="Cyt_b561_bac/Ni-Hgenase"/>
</dbReference>
<proteinExistence type="inferred from homology"/>
<evidence type="ECO:0000256" key="6">
    <source>
        <dbReference type="ARBA" id="ARBA00022692"/>
    </source>
</evidence>
<evidence type="ECO:0000313" key="15">
    <source>
        <dbReference type="EMBL" id="MBB6342123.1"/>
    </source>
</evidence>
<evidence type="ECO:0000256" key="8">
    <source>
        <dbReference type="ARBA" id="ARBA00022982"/>
    </source>
</evidence>
<evidence type="ECO:0000256" key="11">
    <source>
        <dbReference type="ARBA" id="ARBA00023136"/>
    </source>
</evidence>
<comment type="subcellular location">
    <subcellularLocation>
        <location evidence="2">Cell membrane</location>
        <topology evidence="2">Multi-pass membrane protein</topology>
    </subcellularLocation>
</comment>
<evidence type="ECO:0000256" key="3">
    <source>
        <dbReference type="ARBA" id="ARBA00022448"/>
    </source>
</evidence>
<dbReference type="GO" id="GO:0005886">
    <property type="term" value="C:plasma membrane"/>
    <property type="evidence" value="ECO:0007669"/>
    <property type="project" value="UniProtKB-SubCell"/>
</dbReference>
<feature type="transmembrane region" description="Helical" evidence="13">
    <location>
        <begin position="12"/>
        <end position="32"/>
    </location>
</feature>
<comment type="similarity">
    <text evidence="12">Belongs to the cytochrome b561 family.</text>
</comment>
<keyword evidence="7" id="KW-0479">Metal-binding</keyword>
<keyword evidence="8" id="KW-0249">Electron transport</keyword>
<keyword evidence="10" id="KW-0408">Iron</keyword>
<protein>
    <submittedName>
        <fullName evidence="15">Cytochrome b561</fullName>
    </submittedName>
</protein>
<comment type="caution">
    <text evidence="15">The sequence shown here is derived from an EMBL/GenBank/DDBJ whole genome shotgun (WGS) entry which is preliminary data.</text>
</comment>
<keyword evidence="3" id="KW-0813">Transport</keyword>
<dbReference type="InterPro" id="IPR016174">
    <property type="entry name" value="Di-haem_cyt_TM"/>
</dbReference>
<name>A0A7X0ESB8_9PSED</name>
<feature type="domain" description="Cytochrome b561 bacterial/Ni-hydrogenase" evidence="14">
    <location>
        <begin position="9"/>
        <end position="176"/>
    </location>
</feature>
<evidence type="ECO:0000256" key="1">
    <source>
        <dbReference type="ARBA" id="ARBA00001970"/>
    </source>
</evidence>
<dbReference type="EMBL" id="JACHLL010000003">
    <property type="protein sequence ID" value="MBB6342123.1"/>
    <property type="molecule type" value="Genomic_DNA"/>
</dbReference>
<evidence type="ECO:0000256" key="5">
    <source>
        <dbReference type="ARBA" id="ARBA00022617"/>
    </source>
</evidence>
<keyword evidence="16" id="KW-1185">Reference proteome</keyword>
<dbReference type="GO" id="GO:0020037">
    <property type="term" value="F:heme binding"/>
    <property type="evidence" value="ECO:0007669"/>
    <property type="project" value="TreeGrafter"/>
</dbReference>
<dbReference type="RefSeq" id="WP_184683364.1">
    <property type="nucleotide sequence ID" value="NZ_JACHLL010000003.1"/>
</dbReference>
<keyword evidence="9 13" id="KW-1133">Transmembrane helix</keyword>
<organism evidence="15 16">
    <name type="scientific">Pseudomonas fluvialis</name>
    <dbReference type="NCBI Taxonomy" id="1793966"/>
    <lineage>
        <taxon>Bacteria</taxon>
        <taxon>Pseudomonadati</taxon>
        <taxon>Pseudomonadota</taxon>
        <taxon>Gammaproteobacteria</taxon>
        <taxon>Pseudomonadales</taxon>
        <taxon>Pseudomonadaceae</taxon>
        <taxon>Pseudomonas</taxon>
    </lineage>
</organism>
<dbReference type="AlphaFoldDB" id="A0A7X0ESB8"/>
<gene>
    <name evidence="15" type="ORF">HNP49_002291</name>
</gene>
<feature type="transmembrane region" description="Helical" evidence="13">
    <location>
        <begin position="53"/>
        <end position="72"/>
    </location>
</feature>
<dbReference type="SUPFAM" id="SSF81342">
    <property type="entry name" value="Transmembrane di-heme cytochromes"/>
    <property type="match status" value="1"/>
</dbReference>
<evidence type="ECO:0000313" key="16">
    <source>
        <dbReference type="Proteomes" id="UP000557193"/>
    </source>
</evidence>
<evidence type="ECO:0000256" key="4">
    <source>
        <dbReference type="ARBA" id="ARBA00022475"/>
    </source>
</evidence>
<evidence type="ECO:0000256" key="10">
    <source>
        <dbReference type="ARBA" id="ARBA00023004"/>
    </source>
</evidence>
<feature type="transmembrane region" description="Helical" evidence="13">
    <location>
        <begin position="92"/>
        <end position="112"/>
    </location>
</feature>
<dbReference type="PANTHER" id="PTHR30529:SF3">
    <property type="entry name" value="CYTOCHROME B561 HOMOLOG 1"/>
    <property type="match status" value="1"/>
</dbReference>
<comment type="cofactor">
    <cofactor evidence="1">
        <name>heme b</name>
        <dbReference type="ChEBI" id="CHEBI:60344"/>
    </cofactor>
</comment>
<evidence type="ECO:0000256" key="2">
    <source>
        <dbReference type="ARBA" id="ARBA00004651"/>
    </source>
</evidence>
<dbReference type="GO" id="GO:0046872">
    <property type="term" value="F:metal ion binding"/>
    <property type="evidence" value="ECO:0007669"/>
    <property type="project" value="UniProtKB-KW"/>
</dbReference>
<evidence type="ECO:0000256" key="12">
    <source>
        <dbReference type="ARBA" id="ARBA00037975"/>
    </source>
</evidence>
<dbReference type="Pfam" id="PF01292">
    <property type="entry name" value="Ni_hydr_CYTB"/>
    <property type="match status" value="1"/>
</dbReference>
<reference evidence="15 16" key="1">
    <citation type="submission" date="2020-08" db="EMBL/GenBank/DDBJ databases">
        <title>Functional genomics of gut bacteria from endangered species of beetles.</title>
        <authorList>
            <person name="Carlos-Shanley C."/>
        </authorList>
    </citation>
    <scope>NUCLEOTIDE SEQUENCE [LARGE SCALE GENOMIC DNA]</scope>
    <source>
        <strain evidence="15 16">S00202</strain>
    </source>
</reference>
<keyword evidence="5" id="KW-0349">Heme</keyword>
<evidence type="ECO:0000256" key="13">
    <source>
        <dbReference type="SAM" id="Phobius"/>
    </source>
</evidence>
<evidence type="ECO:0000256" key="7">
    <source>
        <dbReference type="ARBA" id="ARBA00022723"/>
    </source>
</evidence>
<dbReference type="Proteomes" id="UP000557193">
    <property type="component" value="Unassembled WGS sequence"/>
</dbReference>
<keyword evidence="11 13" id="KW-0472">Membrane</keyword>
<accession>A0A7X0ESB8</accession>
<dbReference type="GO" id="GO:0022904">
    <property type="term" value="P:respiratory electron transport chain"/>
    <property type="evidence" value="ECO:0007669"/>
    <property type="project" value="InterPro"/>
</dbReference>
<dbReference type="GO" id="GO:0009055">
    <property type="term" value="F:electron transfer activity"/>
    <property type="evidence" value="ECO:0007669"/>
    <property type="project" value="InterPro"/>
</dbReference>
<keyword evidence="4" id="KW-1003">Cell membrane</keyword>
<sequence length="181" mass="20142">MSWKNTEQRYGSLSIGLHWLTLILIVLVYCTMEFRGIFPKGTPERDLMKQAHFIIGLSIFALTFLRIAARAIAPAPRIVPAIPQWQAIPAKLVHLALYALMLGAPLAGWLILSGEAKPIPLGLPALIEKNHSLAETVEHYHVLAAEIGYWLIGLHAAAAIFHKHVVKDNTMERMLPQRSDS</sequence>
<keyword evidence="6 13" id="KW-0812">Transmembrane</keyword>
<dbReference type="PANTHER" id="PTHR30529">
    <property type="entry name" value="CYTOCHROME B561"/>
    <property type="match status" value="1"/>
</dbReference>
<evidence type="ECO:0000256" key="9">
    <source>
        <dbReference type="ARBA" id="ARBA00022989"/>
    </source>
</evidence>
<evidence type="ECO:0000259" key="14">
    <source>
        <dbReference type="Pfam" id="PF01292"/>
    </source>
</evidence>
<dbReference type="InterPro" id="IPR052168">
    <property type="entry name" value="Cytochrome_b561_oxidase"/>
</dbReference>